<dbReference type="SUPFAM" id="SSF57850">
    <property type="entry name" value="RING/U-box"/>
    <property type="match status" value="1"/>
</dbReference>
<feature type="region of interest" description="Disordered" evidence="5">
    <location>
        <begin position="1815"/>
        <end position="1839"/>
    </location>
</feature>
<feature type="repeat" description="ANK" evidence="4">
    <location>
        <begin position="1079"/>
        <end position="1111"/>
    </location>
</feature>
<dbReference type="PROSITE" id="PS50297">
    <property type="entry name" value="ANK_REP_REGION"/>
    <property type="match status" value="3"/>
</dbReference>
<dbReference type="InterPro" id="IPR002110">
    <property type="entry name" value="Ankyrin_rpt"/>
</dbReference>
<evidence type="ECO:0000259" key="6">
    <source>
        <dbReference type="Pfam" id="PF05057"/>
    </source>
</evidence>
<dbReference type="SUPFAM" id="SSF53474">
    <property type="entry name" value="alpha/beta-Hydrolases"/>
    <property type="match status" value="1"/>
</dbReference>
<feature type="repeat" description="ANK" evidence="4">
    <location>
        <begin position="1190"/>
        <end position="1225"/>
    </location>
</feature>
<reference evidence="8 9" key="1">
    <citation type="submission" date="2015-09" db="EMBL/GenBank/DDBJ databases">
        <title>Host preference determinants of Valsa canker pathogens revealed by comparative genomics.</title>
        <authorList>
            <person name="Yin Z."/>
            <person name="Huang L."/>
        </authorList>
    </citation>
    <scope>NUCLEOTIDE SEQUENCE [LARGE SCALE GENOMIC DNA]</scope>
    <source>
        <strain evidence="8 9">YSFL</strain>
    </source>
</reference>
<dbReference type="STRING" id="252740.A0A423W0B2"/>
<feature type="domain" description="DUF676" evidence="6">
    <location>
        <begin position="106"/>
        <end position="225"/>
    </location>
</feature>
<feature type="domain" description="Nephrocystin 3-like N-terminal" evidence="7">
    <location>
        <begin position="407"/>
        <end position="531"/>
    </location>
</feature>
<dbReference type="PROSITE" id="PS50088">
    <property type="entry name" value="ANK_REPEAT"/>
    <property type="match status" value="4"/>
</dbReference>
<evidence type="ECO:0000256" key="2">
    <source>
        <dbReference type="ARBA" id="ARBA00022737"/>
    </source>
</evidence>
<evidence type="ECO:0000313" key="8">
    <source>
        <dbReference type="EMBL" id="ROV96753.1"/>
    </source>
</evidence>
<feature type="region of interest" description="Disordered" evidence="5">
    <location>
        <begin position="1"/>
        <end position="74"/>
    </location>
</feature>
<sequence length="1839" mass="205241">MEGNDLLDQVSVSEHGLDQDRSDNVKTHESTQSAKTSDDGSIDDKVLKETVTASGDCPQQSQNQPNAPDSPEEPLIKYQTSIAGSDIVIPSHGLIVENEGGTEFDVVMIHGLGQDRRSPWIPDGASSDTTWMTQTYPTARILLYGYNTNSCHSDFFTTRGIVNEATRLLHQLDSHRRDNSPRRSLVFISHGLGGLLVKAALSLASRLPDRYAYILEETTCMVFMGYSIGHKPSSVPVLQEQVLALLLQDFGEDKYKSGRLMSYVHSLTQAVQEVHDNFVHTKMFIRAEIINVSPRAFDKSRADQLLQRSHAVTRTPCEPGMAWWYDVKFSEMTHIPLSRNHEYWLYGNLDEINRKVLNDFISQAPPFYPSRACIGPDSLSEFDELSTLQDGRILHMRCNADTRLATDYVWEYLKSRFADRSILRFQFNPHDVRFSSLSAMVRAFLSQLAAQGLVYREWSVERLISHITALRAWTARDLLFPLLRFIVNHGARFVFVIGGLEECEGPIHQFIDMVKRLQRDSDKRICIVIISTSGNDSRITEMLSDLPCDSLREWTVDPRTLIVSEDEQARFDFRMLLQKQPQFLRDKVSNALARVLSTLEKERNHSLSQLILAWLGSTKTSVHVVGQTLELLQQETMTQERVFRALLLSVPQGKHQWAKQLLRWVAFSVRPLRVEELCLVSQLTSPQNEGTTVADILCWLSGVLHVEHDEVHFSHPQIRPWLVREGKLITVPAGDGMWCHLGAENASQDHLEILNLCFTYLKSPDGHSTGGVWPTKCVFSYAWQYWTTHYHLAKASMGFPSARETALAIFQDDAIFRQWIDVYRDLADPLTLFDSQALSPISIAAHFGLDDLLELLASKAEADWAIFPPLIEAARRGHLSTVRFLKQALRGPLSNTDHEMGQLVEVAASCGQAEVLQEVMMLMPKTKAALDCQDTKPAWLTTVLIQACWMDNKDLAEIVLNLGADMNAAMPQTPHQAKGNTITNVLSIAIMADSINIVHLLLDRGYDLRTDATITRAVADWSTREMAELLIENGWDFKSHVEEDGRTILQRAAFVGQTVVIDVVLRCEPDFANYIDPKVGGEPLLLAVKDQRIKTVKTLLEYGANVNVADNEGNSLYHAIECDNVGLCRLLLEHEKDKIDVNYCAPDSNPPLVNAVSSLTESDNGLVQVVKLLLEKGADVRKKEDLVSGWGRTPLLVASAQQETGIDEVIKLLLAYGSEVDAKDSDGWTSLHTAACLSTADVGRLLIEAKADLYATTKEQKLSPLHGAYENPDFIKLLLDHDVDPMQKYEADVTPLQMCAQKNLIKSLEVILAVSHDSKEAALTDALVDAFDNLHEESVRLLLDHGASVNRIQEDTNMTLISRAMQGNHESMLHILLEYRPDLGFVDNDGNTALHHIDGRTSVASVKSLINATAKLDVLNMRKQSPLSVAVQSRNWDVVRYLVSKPAVLSILNIPSYLGTPLHLACRLGTLDIVKCLIERGADPGISCEGLGKPISQACIGEDRKHAAEKEDMIRYLLDKSDDSLAPASSESAGPMHYAALNCSEAITTLFIEKGGSRFNEDNMGRRPLHLACYNSLEVVQALNVPDKEFAACDKVGRVPLHYAVMAAYSRSETERSPSFLEYVLERTKAAGLGVDVTDNDGWTPLLWSVRHSIIFMSHDEYHPQSLLRTFQKLVENGANPAALGQVRRDQITSPSLEEQWSLMDIAAYHDNTFLLDHLAESVSTIPDALGKAPRKVGIASDNTYCDYCYLRVYGRYYECNYCVSPFHLCFKCYGSKDVLHPAHDFVQQGGDMNSNEEQADAQLIVDDAIALKGSEHDGNVSEDDLDHEAASELSSVSG</sequence>
<feature type="compositionally biased region" description="Polar residues" evidence="5">
    <location>
        <begin position="51"/>
        <end position="67"/>
    </location>
</feature>
<gene>
    <name evidence="8" type="ORF">VSDG_05532</name>
</gene>
<dbReference type="Pfam" id="PF24883">
    <property type="entry name" value="NPHP3_N"/>
    <property type="match status" value="1"/>
</dbReference>
<feature type="compositionally biased region" description="Basic and acidic residues" evidence="5">
    <location>
        <begin position="15"/>
        <end position="29"/>
    </location>
</feature>
<organism evidence="8 9">
    <name type="scientific">Cytospora chrysosperma</name>
    <name type="common">Cytospora canker fungus</name>
    <name type="synonym">Sphaeria chrysosperma</name>
    <dbReference type="NCBI Taxonomy" id="252740"/>
    <lineage>
        <taxon>Eukaryota</taxon>
        <taxon>Fungi</taxon>
        <taxon>Dikarya</taxon>
        <taxon>Ascomycota</taxon>
        <taxon>Pezizomycotina</taxon>
        <taxon>Sordariomycetes</taxon>
        <taxon>Sordariomycetidae</taxon>
        <taxon>Diaporthales</taxon>
        <taxon>Cytosporaceae</taxon>
        <taxon>Cytospora</taxon>
    </lineage>
</organism>
<feature type="repeat" description="ANK" evidence="4">
    <location>
        <begin position="1457"/>
        <end position="1489"/>
    </location>
</feature>
<dbReference type="InterPro" id="IPR056884">
    <property type="entry name" value="NPHP3-like_N"/>
</dbReference>
<dbReference type="SUPFAM" id="SSF48403">
    <property type="entry name" value="Ankyrin repeat"/>
    <property type="match status" value="4"/>
</dbReference>
<dbReference type="InterPro" id="IPR036770">
    <property type="entry name" value="Ankyrin_rpt-contain_sf"/>
</dbReference>
<keyword evidence="3 4" id="KW-0040">ANK repeat</keyword>
<dbReference type="EMBL" id="LJZO01000019">
    <property type="protein sequence ID" value="ROV96753.1"/>
    <property type="molecule type" value="Genomic_DNA"/>
</dbReference>
<evidence type="ECO:0000256" key="4">
    <source>
        <dbReference type="PROSITE-ProRule" id="PRU00023"/>
    </source>
</evidence>
<comment type="similarity">
    <text evidence="1">Belongs to the putative lipase ROG1 family.</text>
</comment>
<accession>A0A423W0B2</accession>
<dbReference type="InterPro" id="IPR007751">
    <property type="entry name" value="DUF676_lipase-like"/>
</dbReference>
<evidence type="ECO:0000256" key="5">
    <source>
        <dbReference type="SAM" id="MobiDB-lite"/>
    </source>
</evidence>
<feature type="compositionally biased region" description="Basic and acidic residues" evidence="5">
    <location>
        <begin position="36"/>
        <end position="48"/>
    </location>
</feature>
<comment type="caution">
    <text evidence="8">The sequence shown here is derived from an EMBL/GenBank/DDBJ whole genome shotgun (WGS) entry which is preliminary data.</text>
</comment>
<dbReference type="PANTHER" id="PTHR24198:SF165">
    <property type="entry name" value="ANKYRIN REPEAT-CONTAINING PROTEIN-RELATED"/>
    <property type="match status" value="1"/>
</dbReference>
<name>A0A423W0B2_CYTCH</name>
<evidence type="ECO:0000313" key="9">
    <source>
        <dbReference type="Proteomes" id="UP000284375"/>
    </source>
</evidence>
<dbReference type="SMART" id="SM00248">
    <property type="entry name" value="ANK"/>
    <property type="match status" value="21"/>
</dbReference>
<dbReference type="Gene3D" id="1.25.40.20">
    <property type="entry name" value="Ankyrin repeat-containing domain"/>
    <property type="match status" value="3"/>
</dbReference>
<evidence type="ECO:0000256" key="1">
    <source>
        <dbReference type="ARBA" id="ARBA00007920"/>
    </source>
</evidence>
<evidence type="ECO:0000259" key="7">
    <source>
        <dbReference type="Pfam" id="PF24883"/>
    </source>
</evidence>
<protein>
    <submittedName>
        <fullName evidence="8">Uncharacterized protein</fullName>
    </submittedName>
</protein>
<dbReference type="PANTHER" id="PTHR24198">
    <property type="entry name" value="ANKYRIN REPEAT AND PROTEIN KINASE DOMAIN-CONTAINING PROTEIN"/>
    <property type="match status" value="1"/>
</dbReference>
<dbReference type="InterPro" id="IPR029058">
    <property type="entry name" value="AB_hydrolase_fold"/>
</dbReference>
<feature type="repeat" description="ANK" evidence="4">
    <location>
        <begin position="1226"/>
        <end position="1258"/>
    </location>
</feature>
<keyword evidence="9" id="KW-1185">Reference proteome</keyword>
<evidence type="ECO:0000256" key="3">
    <source>
        <dbReference type="ARBA" id="ARBA00023043"/>
    </source>
</evidence>
<dbReference type="Proteomes" id="UP000284375">
    <property type="component" value="Unassembled WGS sequence"/>
</dbReference>
<dbReference type="OrthoDB" id="10252171at2759"/>
<proteinExistence type="inferred from homology"/>
<dbReference type="Pfam" id="PF05057">
    <property type="entry name" value="DUF676"/>
    <property type="match status" value="1"/>
</dbReference>
<dbReference type="Pfam" id="PF12796">
    <property type="entry name" value="Ank_2"/>
    <property type="match status" value="4"/>
</dbReference>
<keyword evidence="2" id="KW-0677">Repeat</keyword>